<evidence type="ECO:0000256" key="4">
    <source>
        <dbReference type="ARBA" id="ARBA00022989"/>
    </source>
</evidence>
<dbReference type="InterPro" id="IPR050327">
    <property type="entry name" value="Proton-linked_MCT"/>
</dbReference>
<feature type="transmembrane region" description="Helical" evidence="6">
    <location>
        <begin position="316"/>
        <end position="338"/>
    </location>
</feature>
<organism evidence="8 9">
    <name type="scientific">Cytobacillus horneckiae</name>
    <dbReference type="NCBI Taxonomy" id="549687"/>
    <lineage>
        <taxon>Bacteria</taxon>
        <taxon>Bacillati</taxon>
        <taxon>Bacillota</taxon>
        <taxon>Bacilli</taxon>
        <taxon>Bacillales</taxon>
        <taxon>Bacillaceae</taxon>
        <taxon>Cytobacillus</taxon>
    </lineage>
</organism>
<name>A0A2N0ZIE5_9BACI</name>
<feature type="transmembrane region" description="Helical" evidence="6">
    <location>
        <begin position="79"/>
        <end position="98"/>
    </location>
</feature>
<dbReference type="SUPFAM" id="SSF103473">
    <property type="entry name" value="MFS general substrate transporter"/>
    <property type="match status" value="1"/>
</dbReference>
<feature type="transmembrane region" description="Helical" evidence="6">
    <location>
        <begin position="350"/>
        <end position="373"/>
    </location>
</feature>
<comment type="subcellular location">
    <subcellularLocation>
        <location evidence="1">Cell membrane</location>
        <topology evidence="1">Multi-pass membrane protein</topology>
    </subcellularLocation>
</comment>
<gene>
    <name evidence="8" type="ORF">CWS20_08470</name>
</gene>
<keyword evidence="2" id="KW-0813">Transport</keyword>
<dbReference type="PANTHER" id="PTHR11360">
    <property type="entry name" value="MONOCARBOXYLATE TRANSPORTER"/>
    <property type="match status" value="1"/>
</dbReference>
<feature type="transmembrane region" description="Helical" evidence="6">
    <location>
        <begin position="140"/>
        <end position="165"/>
    </location>
</feature>
<dbReference type="GO" id="GO:0022857">
    <property type="term" value="F:transmembrane transporter activity"/>
    <property type="evidence" value="ECO:0007669"/>
    <property type="project" value="InterPro"/>
</dbReference>
<feature type="transmembrane region" description="Helical" evidence="6">
    <location>
        <begin position="12"/>
        <end position="32"/>
    </location>
</feature>
<dbReference type="Gene3D" id="1.20.1250.20">
    <property type="entry name" value="MFS general substrate transporter like domains"/>
    <property type="match status" value="2"/>
</dbReference>
<dbReference type="AlphaFoldDB" id="A0A2N0ZIE5"/>
<dbReference type="Proteomes" id="UP000233343">
    <property type="component" value="Unassembled WGS sequence"/>
</dbReference>
<feature type="transmembrane region" description="Helical" evidence="6">
    <location>
        <begin position="104"/>
        <end position="128"/>
    </location>
</feature>
<keyword evidence="5 6" id="KW-0472">Membrane</keyword>
<proteinExistence type="predicted"/>
<evidence type="ECO:0000256" key="3">
    <source>
        <dbReference type="ARBA" id="ARBA00022692"/>
    </source>
</evidence>
<evidence type="ECO:0000256" key="5">
    <source>
        <dbReference type="ARBA" id="ARBA00023136"/>
    </source>
</evidence>
<evidence type="ECO:0000256" key="1">
    <source>
        <dbReference type="ARBA" id="ARBA00004651"/>
    </source>
</evidence>
<dbReference type="InterPro" id="IPR011701">
    <property type="entry name" value="MFS"/>
</dbReference>
<feature type="domain" description="Major facilitator superfamily (MFS) profile" evidence="7">
    <location>
        <begin position="11"/>
        <end position="405"/>
    </location>
</feature>
<feature type="transmembrane region" description="Helical" evidence="6">
    <location>
        <begin position="171"/>
        <end position="190"/>
    </location>
</feature>
<feature type="transmembrane region" description="Helical" evidence="6">
    <location>
        <begin position="292"/>
        <end position="310"/>
    </location>
</feature>
<evidence type="ECO:0000259" key="7">
    <source>
        <dbReference type="PROSITE" id="PS50850"/>
    </source>
</evidence>
<keyword evidence="3 6" id="KW-0812">Transmembrane</keyword>
<keyword evidence="9" id="KW-1185">Reference proteome</keyword>
<sequence>MTKLGGRIYYGWYIVFSASIIVLLSMGLRMGIGPFVNPMIFDLGLTRTEFSLILAVGMIVYGLGMPLAGYILKYYSTRFVLITGLIIFCVSVICTITSNGIISFLLSFGILFSLGLSFLSNITLAPIICKWFVQQRGKALFYLSTGGMAGMAIMTPVEFTLIQAVGWKHSLLILGGVFVCIVLPSAIFIMKEDAPAEANDDSKRMSDQSRYMLDKITWKDAIKTRAYWQIVIGLFACGYGMNLMGSHAVPMLMDHHFEPMTASFGFGLIGIVAIFSSLFLGTIADRYPRKNILFWVYFVRGMGILGLVFVETPAQLFFVAVTGGLVWAGSIALSSAILSDFYGVHLLAMLNGWAFFGHQVGGAIGSFLGGWGFETFGTHILAFGSAAFISLIASFASFALPKKISFPKYNNINKDHSILK</sequence>
<evidence type="ECO:0000256" key="6">
    <source>
        <dbReference type="SAM" id="Phobius"/>
    </source>
</evidence>
<dbReference type="InterPro" id="IPR020846">
    <property type="entry name" value="MFS_dom"/>
</dbReference>
<evidence type="ECO:0000313" key="8">
    <source>
        <dbReference type="EMBL" id="PKG29299.1"/>
    </source>
</evidence>
<dbReference type="EMBL" id="PISD01000016">
    <property type="protein sequence ID" value="PKG29299.1"/>
    <property type="molecule type" value="Genomic_DNA"/>
</dbReference>
<feature type="transmembrane region" description="Helical" evidence="6">
    <location>
        <begin position="261"/>
        <end position="280"/>
    </location>
</feature>
<accession>A0A2N0ZIE5</accession>
<keyword evidence="4 6" id="KW-1133">Transmembrane helix</keyword>
<dbReference type="RefSeq" id="WP_066198264.1">
    <property type="nucleotide sequence ID" value="NZ_JARMMB010000001.1"/>
</dbReference>
<feature type="transmembrane region" description="Helical" evidence="6">
    <location>
        <begin position="379"/>
        <end position="400"/>
    </location>
</feature>
<feature type="transmembrane region" description="Helical" evidence="6">
    <location>
        <begin position="52"/>
        <end position="72"/>
    </location>
</feature>
<comment type="caution">
    <text evidence="8">The sequence shown here is derived from an EMBL/GenBank/DDBJ whole genome shotgun (WGS) entry which is preliminary data.</text>
</comment>
<protein>
    <submittedName>
        <fullName evidence="8">MFS transporter</fullName>
    </submittedName>
</protein>
<dbReference type="GO" id="GO:0005886">
    <property type="term" value="C:plasma membrane"/>
    <property type="evidence" value="ECO:0007669"/>
    <property type="project" value="UniProtKB-SubCell"/>
</dbReference>
<dbReference type="InterPro" id="IPR036259">
    <property type="entry name" value="MFS_trans_sf"/>
</dbReference>
<feature type="transmembrane region" description="Helical" evidence="6">
    <location>
        <begin position="226"/>
        <end position="249"/>
    </location>
</feature>
<evidence type="ECO:0000313" key="9">
    <source>
        <dbReference type="Proteomes" id="UP000233343"/>
    </source>
</evidence>
<dbReference type="PANTHER" id="PTHR11360:SF284">
    <property type="entry name" value="EG:103B4.3 PROTEIN-RELATED"/>
    <property type="match status" value="1"/>
</dbReference>
<dbReference type="Pfam" id="PF07690">
    <property type="entry name" value="MFS_1"/>
    <property type="match status" value="1"/>
</dbReference>
<dbReference type="CDD" id="cd17355">
    <property type="entry name" value="MFS_YcxA_like"/>
    <property type="match status" value="1"/>
</dbReference>
<dbReference type="PROSITE" id="PS50850">
    <property type="entry name" value="MFS"/>
    <property type="match status" value="1"/>
</dbReference>
<reference evidence="8 9" key="1">
    <citation type="journal article" date="2010" name="Int. J. Syst. Evol. Microbiol.">
        <title>Bacillus horneckiae sp. nov., isolated from a spacecraft-assembly clean room.</title>
        <authorList>
            <person name="Vaishampayan P."/>
            <person name="Probst A."/>
            <person name="Krishnamurthi S."/>
            <person name="Ghosh S."/>
            <person name="Osman S."/>
            <person name="McDowall A."/>
            <person name="Ruckmani A."/>
            <person name="Mayilraj S."/>
            <person name="Venkateswaran K."/>
        </authorList>
    </citation>
    <scope>NUCLEOTIDE SEQUENCE [LARGE SCALE GENOMIC DNA]</scope>
    <source>
        <strain evidence="9">1PO1SC</strain>
    </source>
</reference>
<evidence type="ECO:0000256" key="2">
    <source>
        <dbReference type="ARBA" id="ARBA00022448"/>
    </source>
</evidence>